<accession>A0A8T1Z3P9</accession>
<dbReference type="GO" id="GO:0003676">
    <property type="term" value="F:nucleic acid binding"/>
    <property type="evidence" value="ECO:0007669"/>
    <property type="project" value="InterPro"/>
</dbReference>
<feature type="domain" description="Reverse transcriptase zinc-binding" evidence="2">
    <location>
        <begin position="197"/>
        <end position="267"/>
    </location>
</feature>
<sequence length="512" mass="56648">MSWVAWSKLSKPKFEGGLGFKDIEAFNDAFLAKIGWRLLHDPNSLLAKTLLGKYCHSSSFMECPSPSSASHGWRGILIGRDLLKEGLSWSIGNGSNVRIWRDPWLSLQYPQTPIGPPTCQSSSMLVKDLLCPESQSWNLAAIRDLLPQYEDTIRSINTSSLGLQDSLVWLPEKSGQYTTKTGYLIAKKSLLSTPASSPAFNWNKNIWQVKASPKIKNFLWKTASGALSLGSNLAKRGLRSAHNCQRCGEREDELHLLIHCPFAQQVWKLAPLHLQLRPGMFPDLQSLLSKSLSATALPPTGIFMSPLAPWIMWNLWKARNYLIFEERFFSEQDLLLKAISEAREWQSAQKCLPTSAKRRPAGAATQENRAAVKCYVDAAWCCSSNMCGQGWIIYDPSSSSPTQFSDSQSFVKSALTAEALALRSALLTISRSSALSHVKVLEVYSDCKVLISTLNSKASSKELNAILLDITSLSESFDSISFNFVPRLDNVVADSLAKSALVAEKTFFSVGV</sequence>
<evidence type="ECO:0000313" key="4">
    <source>
        <dbReference type="Proteomes" id="UP000694240"/>
    </source>
</evidence>
<proteinExistence type="predicted"/>
<dbReference type="AlphaFoldDB" id="A0A8T1Z3P9"/>
<feature type="domain" description="RNase H type-1" evidence="1">
    <location>
        <begin position="376"/>
        <end position="500"/>
    </location>
</feature>
<dbReference type="InterPro" id="IPR052929">
    <property type="entry name" value="RNase_H-like_EbsB-rel"/>
</dbReference>
<dbReference type="InterPro" id="IPR026960">
    <property type="entry name" value="RVT-Znf"/>
</dbReference>
<name>A0A8T1Z3P9_9BRAS</name>
<dbReference type="Pfam" id="PF13456">
    <property type="entry name" value="RVT_3"/>
    <property type="match status" value="1"/>
</dbReference>
<dbReference type="CDD" id="cd06222">
    <property type="entry name" value="RNase_H_like"/>
    <property type="match status" value="1"/>
</dbReference>
<comment type="caution">
    <text evidence="3">The sequence shown here is derived from an EMBL/GenBank/DDBJ whole genome shotgun (WGS) entry which is preliminary data.</text>
</comment>
<keyword evidence="3" id="KW-0548">Nucleotidyltransferase</keyword>
<organism evidence="3 4">
    <name type="scientific">Arabidopsis thaliana x Arabidopsis arenosa</name>
    <dbReference type="NCBI Taxonomy" id="1240361"/>
    <lineage>
        <taxon>Eukaryota</taxon>
        <taxon>Viridiplantae</taxon>
        <taxon>Streptophyta</taxon>
        <taxon>Embryophyta</taxon>
        <taxon>Tracheophyta</taxon>
        <taxon>Spermatophyta</taxon>
        <taxon>Magnoliopsida</taxon>
        <taxon>eudicotyledons</taxon>
        <taxon>Gunneridae</taxon>
        <taxon>Pentapetalae</taxon>
        <taxon>rosids</taxon>
        <taxon>malvids</taxon>
        <taxon>Brassicales</taxon>
        <taxon>Brassicaceae</taxon>
        <taxon>Camelineae</taxon>
        <taxon>Arabidopsis</taxon>
    </lineage>
</organism>
<keyword evidence="3" id="KW-0695">RNA-directed DNA polymerase</keyword>
<gene>
    <name evidence="3" type="ORF">ISN45_Aa06g038570</name>
</gene>
<dbReference type="GO" id="GO:0003964">
    <property type="term" value="F:RNA-directed DNA polymerase activity"/>
    <property type="evidence" value="ECO:0007669"/>
    <property type="project" value="UniProtKB-KW"/>
</dbReference>
<dbReference type="PANTHER" id="PTHR47074:SF49">
    <property type="entry name" value="POLYNUCLEOTIDYL TRANSFERASE, RIBONUCLEASE H-LIKE SUPERFAMILY PROTEIN"/>
    <property type="match status" value="1"/>
</dbReference>
<dbReference type="PANTHER" id="PTHR47074">
    <property type="entry name" value="BNAC02G40300D PROTEIN"/>
    <property type="match status" value="1"/>
</dbReference>
<evidence type="ECO:0000259" key="2">
    <source>
        <dbReference type="Pfam" id="PF13966"/>
    </source>
</evidence>
<dbReference type="Proteomes" id="UP000694240">
    <property type="component" value="Chromosome 11"/>
</dbReference>
<dbReference type="InterPro" id="IPR044730">
    <property type="entry name" value="RNase_H-like_dom_plant"/>
</dbReference>
<dbReference type="InterPro" id="IPR002156">
    <property type="entry name" value="RNaseH_domain"/>
</dbReference>
<evidence type="ECO:0000313" key="3">
    <source>
        <dbReference type="EMBL" id="KAG7553324.1"/>
    </source>
</evidence>
<evidence type="ECO:0000259" key="1">
    <source>
        <dbReference type="Pfam" id="PF13456"/>
    </source>
</evidence>
<reference evidence="3 4" key="1">
    <citation type="submission" date="2020-12" db="EMBL/GenBank/DDBJ databases">
        <title>Concerted genomic and epigenomic changes stabilize Arabidopsis allopolyploids.</title>
        <authorList>
            <person name="Chen Z."/>
        </authorList>
    </citation>
    <scope>NUCLEOTIDE SEQUENCE [LARGE SCALE GENOMIC DNA]</scope>
    <source>
        <strain evidence="3">Allo738</strain>
        <tissue evidence="3">Leaf</tissue>
    </source>
</reference>
<dbReference type="Pfam" id="PF13966">
    <property type="entry name" value="zf-RVT"/>
    <property type="match status" value="1"/>
</dbReference>
<dbReference type="EMBL" id="JAEFBK010000011">
    <property type="protein sequence ID" value="KAG7553324.1"/>
    <property type="molecule type" value="Genomic_DNA"/>
</dbReference>
<dbReference type="GO" id="GO:0004523">
    <property type="term" value="F:RNA-DNA hybrid ribonuclease activity"/>
    <property type="evidence" value="ECO:0007669"/>
    <property type="project" value="InterPro"/>
</dbReference>
<keyword evidence="4" id="KW-1185">Reference proteome</keyword>
<keyword evidence="3" id="KW-0808">Transferase</keyword>
<protein>
    <submittedName>
        <fullName evidence="3">Reverse transcriptase zinc-binding domain</fullName>
    </submittedName>
</protein>